<evidence type="ECO:0000313" key="1">
    <source>
        <dbReference type="EMBL" id="MBK1696463.1"/>
    </source>
</evidence>
<keyword evidence="1" id="KW-0808">Transferase</keyword>
<dbReference type="InterPro" id="IPR029063">
    <property type="entry name" value="SAM-dependent_MTases_sf"/>
</dbReference>
<dbReference type="Gene3D" id="3.40.50.150">
    <property type="entry name" value="Vaccinia Virus protein VP39"/>
    <property type="match status" value="1"/>
</dbReference>
<dbReference type="EMBL" id="NRRE01000017">
    <property type="protein sequence ID" value="MBK1696463.1"/>
    <property type="molecule type" value="Genomic_DNA"/>
</dbReference>
<sequence length="488" mass="55602">MQTYEQLKGGEGDLVHYRPERFAAKDLFQQGVPDITLGGQPLVLQDVSIGGIGAVDHCRRDDSRDWSRRIGERVPVRLSVRGEVIHASMAEIRHCTVSAGRATIGMRLVDRHLDMTGLVEKYWESVLRGDLAFHSAPDMHLVAPEYRRLVSDTVALLRHTRRTLARMEEKIDTSGPNHQQITQRMLEFCEEQVVPRWRELWLEANAMLWPLMDDPARLRATKKFTEEVLTPELVGGPIWHRGYDKPFGYPGDFLLMQQIYDNKWEGTGAYNQICHRLGVFIGEFVANRMLMMKDEIADCVFDKNGEDTTHITSLGSGPAQEVQSYLDALSLPGSTRFTLIDQDRRALDLAHTESRRRVLQHGGRARVDCLWTSFMQLLRPGAFLEQMPAQDLIYSVGLIDYLTDRRTSQLIERLYKHLTPGGRLVLGNVKRSAEASLWPLEFIADWSLIYRSEEDMARLAATVPDAKREVFSDETNCVVVMRLTKPAA</sequence>
<reference evidence="1" key="1">
    <citation type="submission" date="2017-08" db="EMBL/GenBank/DDBJ databases">
        <authorList>
            <person name="Imhoff J.F."/>
            <person name="Rahn T."/>
            <person name="Kuenzel S."/>
            <person name="Neulinger S.C."/>
        </authorList>
    </citation>
    <scope>NUCLEOTIDE SEQUENCE</scope>
    <source>
        <strain evidence="1">DSM 9154</strain>
    </source>
</reference>
<comment type="caution">
    <text evidence="1">The sequence shown here is derived from an EMBL/GenBank/DDBJ whole genome shotgun (WGS) entry which is preliminary data.</text>
</comment>
<dbReference type="AlphaFoldDB" id="A0A934UZ82"/>
<proteinExistence type="predicted"/>
<keyword evidence="1" id="KW-0489">Methyltransferase</keyword>
<organism evidence="1 2">
    <name type="scientific">Rhodovibrio salinarum</name>
    <dbReference type="NCBI Taxonomy" id="1087"/>
    <lineage>
        <taxon>Bacteria</taxon>
        <taxon>Pseudomonadati</taxon>
        <taxon>Pseudomonadota</taxon>
        <taxon>Alphaproteobacteria</taxon>
        <taxon>Rhodospirillales</taxon>
        <taxon>Rhodovibrionaceae</taxon>
        <taxon>Rhodovibrio</taxon>
    </lineage>
</organism>
<dbReference type="Proteomes" id="UP000778970">
    <property type="component" value="Unassembled WGS sequence"/>
</dbReference>
<keyword evidence="2" id="KW-1185">Reference proteome</keyword>
<gene>
    <name evidence="1" type="ORF">CKO21_04300</name>
</gene>
<dbReference type="SUPFAM" id="SSF53335">
    <property type="entry name" value="S-adenosyl-L-methionine-dependent methyltransferases"/>
    <property type="match status" value="1"/>
</dbReference>
<dbReference type="RefSeq" id="WP_027289332.1">
    <property type="nucleotide sequence ID" value="NZ_NRRE01000017.1"/>
</dbReference>
<evidence type="ECO:0000313" key="2">
    <source>
        <dbReference type="Proteomes" id="UP000778970"/>
    </source>
</evidence>
<dbReference type="GO" id="GO:0008168">
    <property type="term" value="F:methyltransferase activity"/>
    <property type="evidence" value="ECO:0007669"/>
    <property type="project" value="UniProtKB-KW"/>
</dbReference>
<accession>A0A934UZ82</accession>
<protein>
    <submittedName>
        <fullName evidence="1">Class I SAM-dependent methyltransferase</fullName>
    </submittedName>
</protein>
<name>A0A934UZ82_9PROT</name>
<reference evidence="1" key="2">
    <citation type="journal article" date="2020" name="Microorganisms">
        <title>Osmotic Adaptation and Compatible Solute Biosynthesis of Phototrophic Bacteria as Revealed from Genome Analyses.</title>
        <authorList>
            <person name="Imhoff J.F."/>
            <person name="Rahn T."/>
            <person name="Kunzel S."/>
            <person name="Keller A."/>
            <person name="Neulinger S.C."/>
        </authorList>
    </citation>
    <scope>NUCLEOTIDE SEQUENCE</scope>
    <source>
        <strain evidence="1">DSM 9154</strain>
    </source>
</reference>
<dbReference type="CDD" id="cd02440">
    <property type="entry name" value="AdoMet_MTases"/>
    <property type="match status" value="1"/>
</dbReference>
<dbReference type="GO" id="GO:0032259">
    <property type="term" value="P:methylation"/>
    <property type="evidence" value="ECO:0007669"/>
    <property type="project" value="UniProtKB-KW"/>
</dbReference>